<dbReference type="Pfam" id="PF04287">
    <property type="entry name" value="DUF446"/>
    <property type="match status" value="1"/>
</dbReference>
<comment type="caution">
    <text evidence="2">The sequence shown here is derived from an EMBL/GenBank/DDBJ whole genome shotgun (WGS) entry which is preliminary data.</text>
</comment>
<keyword evidence="3" id="KW-1185">Reference proteome</keyword>
<dbReference type="GO" id="GO:0044010">
    <property type="term" value="P:single-species biofilm formation"/>
    <property type="evidence" value="ECO:0007669"/>
    <property type="project" value="TreeGrafter"/>
</dbReference>
<dbReference type="OrthoDB" id="8794567at2"/>
<dbReference type="PANTHER" id="PTHR39586:SF1">
    <property type="entry name" value="CYTOPLASMIC PROTEIN"/>
    <property type="match status" value="1"/>
</dbReference>
<name>A0A437R113_9GAMM</name>
<feature type="domain" description="YqcC-like" evidence="1">
    <location>
        <begin position="6"/>
        <end position="102"/>
    </location>
</feature>
<dbReference type="SUPFAM" id="SSF158452">
    <property type="entry name" value="YqcC-like"/>
    <property type="match status" value="1"/>
</dbReference>
<dbReference type="InterPro" id="IPR023376">
    <property type="entry name" value="YqcC-like_dom"/>
</dbReference>
<dbReference type="Gene3D" id="1.20.1440.40">
    <property type="entry name" value="YqcC-like"/>
    <property type="match status" value="1"/>
</dbReference>
<dbReference type="EMBL" id="SACS01000004">
    <property type="protein sequence ID" value="RVU40469.1"/>
    <property type="molecule type" value="Genomic_DNA"/>
</dbReference>
<evidence type="ECO:0000313" key="3">
    <source>
        <dbReference type="Proteomes" id="UP000283077"/>
    </source>
</evidence>
<dbReference type="PANTHER" id="PTHR39586">
    <property type="entry name" value="CYTOPLASMIC PROTEIN-RELATED"/>
    <property type="match status" value="1"/>
</dbReference>
<sequence>MDYQQTALLLQQIEAEMKALQWWSQQVPSSEALASTAPFACDLMTLGQWLQFIFLPRMQTLVDGRLPLPRNCHIQPMAELAWAPLTTAQQPLLDVLKALDSLLSDSIPAAGRL</sequence>
<dbReference type="Proteomes" id="UP000283077">
    <property type="component" value="Unassembled WGS sequence"/>
</dbReference>
<protein>
    <submittedName>
        <fullName evidence="2">YqcC family protein</fullName>
    </submittedName>
</protein>
<accession>A0A437R113</accession>
<evidence type="ECO:0000313" key="2">
    <source>
        <dbReference type="EMBL" id="RVU40469.1"/>
    </source>
</evidence>
<dbReference type="PIRSF" id="PIRSF006257">
    <property type="entry name" value="UCP006257"/>
    <property type="match status" value="1"/>
</dbReference>
<proteinExistence type="predicted"/>
<dbReference type="AlphaFoldDB" id="A0A437R113"/>
<organism evidence="2 3">
    <name type="scientific">Rheinheimera riviphila</name>
    <dbReference type="NCBI Taxonomy" id="1834037"/>
    <lineage>
        <taxon>Bacteria</taxon>
        <taxon>Pseudomonadati</taxon>
        <taxon>Pseudomonadota</taxon>
        <taxon>Gammaproteobacteria</taxon>
        <taxon>Chromatiales</taxon>
        <taxon>Chromatiaceae</taxon>
        <taxon>Rheinheimera</taxon>
    </lineage>
</organism>
<dbReference type="InterPro" id="IPR007384">
    <property type="entry name" value="UCP006257"/>
</dbReference>
<dbReference type="InterPro" id="IPR036814">
    <property type="entry name" value="YqcC-like_sf"/>
</dbReference>
<reference evidence="2 3" key="1">
    <citation type="submission" date="2019-01" db="EMBL/GenBank/DDBJ databases">
        <authorList>
            <person name="Chen W.-M."/>
        </authorList>
    </citation>
    <scope>NUCLEOTIDE SEQUENCE [LARGE SCALE GENOMIC DNA]</scope>
    <source>
        <strain evidence="2 3">KYPC3</strain>
    </source>
</reference>
<gene>
    <name evidence="2" type="ORF">EOE67_05310</name>
</gene>
<evidence type="ECO:0000259" key="1">
    <source>
        <dbReference type="Pfam" id="PF04287"/>
    </source>
</evidence>
<dbReference type="RefSeq" id="WP_127698012.1">
    <property type="nucleotide sequence ID" value="NZ_SACS01000004.1"/>
</dbReference>